<evidence type="ECO:0000313" key="2">
    <source>
        <dbReference type="Proteomes" id="UP001304813"/>
    </source>
</evidence>
<keyword evidence="2" id="KW-1185">Reference proteome</keyword>
<accession>A0AA86MA55</accession>
<evidence type="ECO:0000313" key="1">
    <source>
        <dbReference type="EMBL" id="BES79811.1"/>
    </source>
</evidence>
<reference evidence="1 2" key="1">
    <citation type="submission" date="2023-09" db="EMBL/GenBank/DDBJ databases">
        <title>Analysis of phage genome (vB_Yru_GN1) of the bacterium (Yersinia ruckeri).</title>
        <authorList>
            <person name="Ganjoor M.S."/>
            <person name="Bouzari M."/>
            <person name="Soleimani-Delfan A."/>
        </authorList>
    </citation>
    <scope>NUCLEOTIDE SEQUENCE [LARGE SCALE GENOMIC DNA]</scope>
    <source>
        <strain evidence="2">vB_Yru_GN1</strain>
    </source>
</reference>
<protein>
    <submittedName>
        <fullName evidence="1">Uncharacterized protein</fullName>
    </submittedName>
</protein>
<sequence>MSRYSLNKLKNSFELGSTSNWVAVFQSVGANSPDASKLNIINGEFCPVIDVDYPEYEVINKSLVIGPGVTINIPVFSPNSPNTISLTLYDDHKKIIKRELSTWVHDKFKIIEGKAPPITLLKNYCLLLIIYYFDKTGAQFEKKAFYVMPADTLNVRGDQSFAPDTLPVTFNIIGTQ</sequence>
<dbReference type="Proteomes" id="UP001304813">
    <property type="component" value="Segment"/>
</dbReference>
<organism evidence="1 2">
    <name type="scientific">Yersinia phage vB_Yru_GN1</name>
    <dbReference type="NCBI Taxonomy" id="3074381"/>
    <lineage>
        <taxon>Viruses</taxon>
        <taxon>Duplodnaviria</taxon>
        <taxon>Heunggongvirae</taxon>
        <taxon>Uroviricota</taxon>
        <taxon>Caudoviricetes</taxon>
        <taxon>Caudoviricetes incertae sedis</taxon>
        <taxon>Sepahanvirus</taxon>
        <taxon>Sepahanvirus vB-Yru-GN1</taxon>
    </lineage>
</organism>
<proteinExistence type="predicted"/>
<dbReference type="EMBL" id="LC779065">
    <property type="protein sequence ID" value="BES79811.1"/>
    <property type="molecule type" value="Genomic_DNA"/>
</dbReference>
<name>A0AA86MA55_9CAUD</name>